<dbReference type="InterPro" id="IPR001650">
    <property type="entry name" value="Helicase_C-like"/>
</dbReference>
<dbReference type="GO" id="GO:0008564">
    <property type="term" value="F:protein-exporting ATPase activity"/>
    <property type="evidence" value="ECO:0007669"/>
    <property type="project" value="UniProtKB-EC"/>
</dbReference>
<gene>
    <name evidence="15 20" type="primary">secA</name>
    <name evidence="20" type="ORF">J7561_05280</name>
</gene>
<dbReference type="InterPro" id="IPR011130">
    <property type="entry name" value="SecA_preprotein_X-link_dom"/>
</dbReference>
<dbReference type="PROSITE" id="PS51196">
    <property type="entry name" value="SECA_MOTOR_DEAD"/>
    <property type="match status" value="1"/>
</dbReference>
<dbReference type="Pfam" id="PF07516">
    <property type="entry name" value="SecA_SW"/>
    <property type="match status" value="1"/>
</dbReference>
<evidence type="ECO:0000259" key="18">
    <source>
        <dbReference type="PROSITE" id="PS51194"/>
    </source>
</evidence>
<dbReference type="InterPro" id="IPR014018">
    <property type="entry name" value="SecA_motor_DEAD"/>
</dbReference>
<dbReference type="Proteomes" id="UP000680020">
    <property type="component" value="Unassembled WGS sequence"/>
</dbReference>
<dbReference type="PROSITE" id="PS01312">
    <property type="entry name" value="SECA"/>
    <property type="match status" value="1"/>
</dbReference>
<dbReference type="Gene3D" id="3.40.50.300">
    <property type="entry name" value="P-loop containing nucleotide triphosphate hydrolases"/>
    <property type="match status" value="2"/>
</dbReference>
<dbReference type="CDD" id="cd17928">
    <property type="entry name" value="DEXDc_SecA"/>
    <property type="match status" value="1"/>
</dbReference>
<name>A0AB35BZ96_9GAMM</name>
<keyword evidence="6" id="KW-0997">Cell inner membrane</keyword>
<dbReference type="Pfam" id="PF01043">
    <property type="entry name" value="SecA_PP_bind"/>
    <property type="match status" value="1"/>
</dbReference>
<keyword evidence="14 15" id="KW-0472">Membrane</keyword>
<evidence type="ECO:0000256" key="11">
    <source>
        <dbReference type="ARBA" id="ARBA00022927"/>
    </source>
</evidence>
<comment type="caution">
    <text evidence="20">The sequence shown here is derived from an EMBL/GenBank/DDBJ whole genome shotgun (WGS) entry which is preliminary data.</text>
</comment>
<dbReference type="InterPro" id="IPR027417">
    <property type="entry name" value="P-loop_NTPase"/>
</dbReference>
<dbReference type="GO" id="GO:0046872">
    <property type="term" value="F:metal ion binding"/>
    <property type="evidence" value="ECO:0007669"/>
    <property type="project" value="UniProtKB-KW"/>
</dbReference>
<dbReference type="SMART" id="SM00957">
    <property type="entry name" value="SecA_DEAD"/>
    <property type="match status" value="1"/>
</dbReference>
<dbReference type="Gene3D" id="3.90.1440.10">
    <property type="entry name" value="SecA, preprotein cross-linking domain"/>
    <property type="match status" value="1"/>
</dbReference>
<dbReference type="Pfam" id="PF02810">
    <property type="entry name" value="SEC-C"/>
    <property type="match status" value="1"/>
</dbReference>
<evidence type="ECO:0000256" key="13">
    <source>
        <dbReference type="ARBA" id="ARBA00023010"/>
    </source>
</evidence>
<feature type="domain" description="Helicase ATP-binding" evidence="17">
    <location>
        <begin position="89"/>
        <end position="247"/>
    </location>
</feature>
<evidence type="ECO:0000256" key="1">
    <source>
        <dbReference type="ARBA" id="ARBA00001947"/>
    </source>
</evidence>
<evidence type="ECO:0000256" key="5">
    <source>
        <dbReference type="ARBA" id="ARBA00022490"/>
    </source>
</evidence>
<keyword evidence="7" id="KW-0479">Metal-binding</keyword>
<keyword evidence="5 15" id="KW-0963">Cytoplasm</keyword>
<dbReference type="GO" id="GO:0065002">
    <property type="term" value="P:intracellular protein transmembrane transport"/>
    <property type="evidence" value="ECO:0007669"/>
    <property type="project" value="UniProtKB-UniRule"/>
</dbReference>
<feature type="binding site" evidence="15">
    <location>
        <position position="506"/>
    </location>
    <ligand>
        <name>ATP</name>
        <dbReference type="ChEBI" id="CHEBI:30616"/>
    </ligand>
</feature>
<dbReference type="InterPro" id="IPR020937">
    <property type="entry name" value="SecA_CS"/>
</dbReference>
<dbReference type="HAMAP" id="MF_01382">
    <property type="entry name" value="SecA"/>
    <property type="match status" value="1"/>
</dbReference>
<dbReference type="GO" id="GO:0006605">
    <property type="term" value="P:protein targeting"/>
    <property type="evidence" value="ECO:0007669"/>
    <property type="project" value="UniProtKB-UniRule"/>
</dbReference>
<proteinExistence type="inferred from homology"/>
<dbReference type="SMART" id="SM00958">
    <property type="entry name" value="SecA_PP_bind"/>
    <property type="match status" value="1"/>
</dbReference>
<keyword evidence="3 15" id="KW-0813">Transport</keyword>
<dbReference type="InterPro" id="IPR014001">
    <property type="entry name" value="Helicase_ATP-bd"/>
</dbReference>
<dbReference type="SUPFAM" id="SSF81767">
    <property type="entry name" value="Pre-protein crosslinking domain of SecA"/>
    <property type="match status" value="1"/>
</dbReference>
<dbReference type="NCBIfam" id="TIGR00963">
    <property type="entry name" value="secA"/>
    <property type="match status" value="1"/>
</dbReference>
<dbReference type="FunFam" id="1.10.3060.10:FF:000003">
    <property type="entry name" value="Protein translocase subunit SecA"/>
    <property type="match status" value="1"/>
</dbReference>
<dbReference type="AlphaFoldDB" id="A0AB35BZ96"/>
<keyword evidence="11 15" id="KW-0653">Protein transport</keyword>
<evidence type="ECO:0000313" key="21">
    <source>
        <dbReference type="Proteomes" id="UP000680020"/>
    </source>
</evidence>
<dbReference type="PRINTS" id="PR00906">
    <property type="entry name" value="SECA"/>
</dbReference>
<keyword evidence="12 15" id="KW-1278">Translocase</keyword>
<evidence type="ECO:0000256" key="16">
    <source>
        <dbReference type="RuleBase" id="RU003874"/>
    </source>
</evidence>
<keyword evidence="10 15" id="KW-0067">ATP-binding</keyword>
<evidence type="ECO:0000259" key="17">
    <source>
        <dbReference type="PROSITE" id="PS51192"/>
    </source>
</evidence>
<dbReference type="SUPFAM" id="SSF81886">
    <property type="entry name" value="Helical scaffold and wing domains of SecA"/>
    <property type="match status" value="1"/>
</dbReference>
<dbReference type="InterPro" id="IPR000185">
    <property type="entry name" value="SecA"/>
</dbReference>
<comment type="function">
    <text evidence="15">Part of the Sec protein translocase complex. Interacts with the SecYEG preprotein conducting channel. Has a central role in coupling the hydrolysis of ATP to the transfer of proteins into and across the cell membrane, serving both as a receptor for the preprotein-SecB complex and as an ATP-driven molecular motor driving the stepwise translocation of polypeptide chains across the membrane.</text>
</comment>
<keyword evidence="8 15" id="KW-0547">Nucleotide-binding</keyword>
<dbReference type="PROSITE" id="PS51192">
    <property type="entry name" value="HELICASE_ATP_BIND_1"/>
    <property type="match status" value="1"/>
</dbReference>
<evidence type="ECO:0000256" key="14">
    <source>
        <dbReference type="ARBA" id="ARBA00023136"/>
    </source>
</evidence>
<dbReference type="Pfam" id="PF21090">
    <property type="entry name" value="P-loop_SecA"/>
    <property type="match status" value="1"/>
</dbReference>
<evidence type="ECO:0000256" key="8">
    <source>
        <dbReference type="ARBA" id="ARBA00022741"/>
    </source>
</evidence>
<dbReference type="FunFam" id="3.90.1440.10:FF:000001">
    <property type="entry name" value="Preprotein translocase subunit SecA"/>
    <property type="match status" value="1"/>
</dbReference>
<dbReference type="PROSITE" id="PS51194">
    <property type="entry name" value="HELICASE_CTER"/>
    <property type="match status" value="1"/>
</dbReference>
<dbReference type="GO" id="GO:0005886">
    <property type="term" value="C:plasma membrane"/>
    <property type="evidence" value="ECO:0007669"/>
    <property type="project" value="UniProtKB-SubCell"/>
</dbReference>
<dbReference type="EMBL" id="JAGIBU010000003">
    <property type="protein sequence ID" value="MBS7824615.1"/>
    <property type="molecule type" value="Genomic_DNA"/>
</dbReference>
<dbReference type="Pfam" id="PF07517">
    <property type="entry name" value="SecA_DEAD"/>
    <property type="match status" value="1"/>
</dbReference>
<dbReference type="InterPro" id="IPR036670">
    <property type="entry name" value="SecA_X-link_sf"/>
</dbReference>
<dbReference type="Gene3D" id="1.10.3060.10">
    <property type="entry name" value="Helical scaffold and wing domains of SecA"/>
    <property type="match status" value="1"/>
</dbReference>
<feature type="binding site" evidence="15">
    <location>
        <position position="87"/>
    </location>
    <ligand>
        <name>ATP</name>
        <dbReference type="ChEBI" id="CHEBI:30616"/>
    </ligand>
</feature>
<comment type="catalytic activity">
    <reaction evidence="15">
        <text>ATP + H2O + cellular proteinSide 1 = ADP + phosphate + cellular proteinSide 2.</text>
        <dbReference type="EC" id="7.4.2.8"/>
    </reaction>
</comment>
<evidence type="ECO:0000259" key="19">
    <source>
        <dbReference type="PROSITE" id="PS51196"/>
    </source>
</evidence>
<dbReference type="EC" id="7.4.2.8" evidence="15"/>
<dbReference type="GO" id="GO:0017038">
    <property type="term" value="P:protein import"/>
    <property type="evidence" value="ECO:0007669"/>
    <property type="project" value="InterPro"/>
</dbReference>
<organism evidence="20 21">
    <name type="scientific">Wohlfahrtiimonas chitiniclastica</name>
    <dbReference type="NCBI Taxonomy" id="400946"/>
    <lineage>
        <taxon>Bacteria</taxon>
        <taxon>Pseudomonadati</taxon>
        <taxon>Pseudomonadota</taxon>
        <taxon>Gammaproteobacteria</taxon>
        <taxon>Cardiobacteriales</taxon>
        <taxon>Ignatzschineriaceae</taxon>
        <taxon>Wohlfahrtiimonas</taxon>
    </lineage>
</organism>
<accession>A0AB35BZ96</accession>
<dbReference type="InterPro" id="IPR044722">
    <property type="entry name" value="SecA_SF2_C"/>
</dbReference>
<feature type="domain" description="SecA family profile" evidence="19">
    <location>
        <begin position="3"/>
        <end position="613"/>
    </location>
</feature>
<dbReference type="InterPro" id="IPR036266">
    <property type="entry name" value="SecA_Wing/Scaffold_sf"/>
</dbReference>
<keyword evidence="9" id="KW-0862">Zinc</keyword>
<dbReference type="InterPro" id="IPR011115">
    <property type="entry name" value="SecA_DEAD"/>
</dbReference>
<comment type="cofactor">
    <cofactor evidence="1">
        <name>Zn(2+)</name>
        <dbReference type="ChEBI" id="CHEBI:29105"/>
    </cofactor>
</comment>
<evidence type="ECO:0000256" key="10">
    <source>
        <dbReference type="ARBA" id="ARBA00022840"/>
    </source>
</evidence>
<evidence type="ECO:0000256" key="7">
    <source>
        <dbReference type="ARBA" id="ARBA00022723"/>
    </source>
</evidence>
<evidence type="ECO:0000256" key="12">
    <source>
        <dbReference type="ARBA" id="ARBA00022967"/>
    </source>
</evidence>
<dbReference type="GO" id="GO:0005829">
    <property type="term" value="C:cytosol"/>
    <property type="evidence" value="ECO:0007669"/>
    <property type="project" value="TreeGrafter"/>
</dbReference>
<dbReference type="NCBIfam" id="NF009538">
    <property type="entry name" value="PRK12904.1"/>
    <property type="match status" value="1"/>
</dbReference>
<dbReference type="InterPro" id="IPR011116">
    <property type="entry name" value="SecA_Wing/Scaffold"/>
</dbReference>
<evidence type="ECO:0000256" key="3">
    <source>
        <dbReference type="ARBA" id="ARBA00022448"/>
    </source>
</evidence>
<comment type="subunit">
    <text evidence="15">Monomer and homodimer. Part of the essential Sec protein translocation apparatus which comprises SecA, SecYEG and auxiliary proteins SecDF-YajC and YidC.</text>
</comment>
<evidence type="ECO:0000313" key="20">
    <source>
        <dbReference type="EMBL" id="MBS7824615.1"/>
    </source>
</evidence>
<comment type="subcellular location">
    <subcellularLocation>
        <location evidence="15">Cell membrane</location>
        <topology evidence="15">Peripheral membrane protein</topology>
        <orientation evidence="15">Cytoplasmic side</orientation>
    </subcellularLocation>
    <subcellularLocation>
        <location evidence="15">Cytoplasm</location>
    </subcellularLocation>
    <text evidence="15">Distribution is 50-50.</text>
</comment>
<evidence type="ECO:0000256" key="2">
    <source>
        <dbReference type="ARBA" id="ARBA00007650"/>
    </source>
</evidence>
<feature type="domain" description="Helicase C-terminal" evidence="18">
    <location>
        <begin position="431"/>
        <end position="618"/>
    </location>
</feature>
<evidence type="ECO:0000256" key="9">
    <source>
        <dbReference type="ARBA" id="ARBA00022833"/>
    </source>
</evidence>
<comment type="similarity">
    <text evidence="2 15 16">Belongs to the SecA family.</text>
</comment>
<dbReference type="SUPFAM" id="SSF52540">
    <property type="entry name" value="P-loop containing nucleoside triphosphate hydrolases"/>
    <property type="match status" value="2"/>
</dbReference>
<evidence type="ECO:0000256" key="15">
    <source>
        <dbReference type="HAMAP-Rule" id="MF_01382"/>
    </source>
</evidence>
<dbReference type="FunFam" id="3.40.50.300:FF:000334">
    <property type="entry name" value="Protein translocase subunit SecA"/>
    <property type="match status" value="1"/>
</dbReference>
<dbReference type="PANTHER" id="PTHR30612:SF0">
    <property type="entry name" value="CHLOROPLAST PROTEIN-TRANSPORTING ATPASE"/>
    <property type="match status" value="1"/>
</dbReference>
<protein>
    <recommendedName>
        <fullName evidence="15 16">Protein translocase subunit SecA</fullName>
        <ecNumber evidence="15">7.4.2.8</ecNumber>
    </recommendedName>
</protein>
<dbReference type="CDD" id="cd18803">
    <property type="entry name" value="SF2_C_secA"/>
    <property type="match status" value="1"/>
</dbReference>
<evidence type="ECO:0000256" key="6">
    <source>
        <dbReference type="ARBA" id="ARBA00022519"/>
    </source>
</evidence>
<sequence length="916" mass="103721">MFGAIAKKIFGTRNDRLVKEAQKTVKVINALEPTMQAMTDEELQQQTIKFRERIQNGESLNKLLPEAFATLREASSRVMGMRHYDVQMIGGIVLHQGKIAEMRTGEGKTLVATLAVYLNALEGKGVHVVTVNDYLAKRDAAWMGKLYRWMGLSVGVVVSDQAPDEKKSAYEADITYCTNNEIGFDYLRDNMSFDPEHKVQRPLNFAVIDEVDSILIDEARTPLIISGPAEGSEDLYKAINEIVPYLKKADANGDNDFTINEKDRQVLLTEVGHEHAENLLVEAGLLKAGESLYDANNLKLYHHLDSCLRAHHLFRRDVEYLIKNNEIIIVDEHTGRTLAGRRWSDGLHQAIEAKEGVPIKPENQTLASITFQNLFRIYKKLSGMTGTADTEAPELLEIYGLEVVVIPTNKVIQRKDYGDLIFLTQREKYEAIIKDIEACREAGQPVLVGTASVEVSELLAEMLNARGIHHEVLNAKQHEREAYIVGAAGKPGAVTIATNMAGRGTDIVLGGNFEMEMEAYPDATAAERAAMKAEWQKRHDDVLSKGGLHIIGTERHESRRIDNQLRGRAGRQGDVGSSRFYLSLEDNLMRIFTSPSAYNMMKKLGMGDGIPLEHKWISRSIENAQRKVEGHNFEIRKNLLQYDNVANDQRKVIYQQRDDILAASDVGPAIDAIRETVFRELVAKHIPPQSFPEQWDMEGLEAKLSRDFMMDVKLEDWLKEDDTLDYEGVVARLIEMNQKAYRNKQYITLPDTGEEISIVDQENFKAFEKNVLLQLLDRNWKDHLAAMDYLRQGIQLRAYAQKRPEQEYKREAFEMFEMMLDRIYYETIGFLSRLTIELPKVTQEDAKTIEALQNSEEETEVLMQRSFSDAGVSNEVQAPEQNNVMDALGLDFSAVGRNDECPCGSGKKYKHCHGKI</sequence>
<dbReference type="GO" id="GO:0043952">
    <property type="term" value="P:protein transport by the Sec complex"/>
    <property type="evidence" value="ECO:0007669"/>
    <property type="project" value="UniProtKB-ARBA"/>
</dbReference>
<reference evidence="20" key="1">
    <citation type="submission" date="2021-03" db="EMBL/GenBank/DDBJ databases">
        <title>Identification and antibiotic profiling of Wohlfahrtiimonas chitiniclastica, an underestimated human pathogen.</title>
        <authorList>
            <person name="Kopf A."/>
            <person name="Bunk B."/>
            <person name="Coldewey S."/>
            <person name="Gunzer F."/>
            <person name="Riedel T."/>
            <person name="Schroettner P."/>
        </authorList>
    </citation>
    <scope>NUCLEOTIDE SEQUENCE</scope>
    <source>
        <strain evidence="20">DSM 100917</strain>
    </source>
</reference>
<dbReference type="GO" id="GO:0005524">
    <property type="term" value="F:ATP binding"/>
    <property type="evidence" value="ECO:0007669"/>
    <property type="project" value="UniProtKB-UniRule"/>
</dbReference>
<dbReference type="RefSeq" id="WP_094491624.1">
    <property type="nucleotide sequence ID" value="NZ_JAGIBR010000003.1"/>
</dbReference>
<keyword evidence="13 15" id="KW-0811">Translocation</keyword>
<feature type="binding site" evidence="15">
    <location>
        <begin position="105"/>
        <end position="109"/>
    </location>
    <ligand>
        <name>ATP</name>
        <dbReference type="ChEBI" id="CHEBI:30616"/>
    </ligand>
</feature>
<dbReference type="PANTHER" id="PTHR30612">
    <property type="entry name" value="SECA INNER MEMBRANE COMPONENT OF SEC PROTEIN SECRETION SYSTEM"/>
    <property type="match status" value="1"/>
</dbReference>
<dbReference type="InterPro" id="IPR004027">
    <property type="entry name" value="SEC_C_motif"/>
</dbReference>
<evidence type="ECO:0000256" key="4">
    <source>
        <dbReference type="ARBA" id="ARBA00022475"/>
    </source>
</evidence>
<dbReference type="GO" id="GO:0031522">
    <property type="term" value="C:cell envelope Sec protein transport complex"/>
    <property type="evidence" value="ECO:0007669"/>
    <property type="project" value="TreeGrafter"/>
</dbReference>
<keyword evidence="4 15" id="KW-1003">Cell membrane</keyword>
<dbReference type="FunFam" id="3.40.50.300:FF:000113">
    <property type="entry name" value="Preprotein translocase subunit SecA"/>
    <property type="match status" value="1"/>
</dbReference>